<protein>
    <submittedName>
        <fullName evidence="1">Uncharacterized protein</fullName>
    </submittedName>
</protein>
<dbReference type="EMBL" id="JAHRIO010026953">
    <property type="protein sequence ID" value="MEQ2166915.1"/>
    <property type="molecule type" value="Genomic_DNA"/>
</dbReference>
<name>A0ABV0N6A1_9TELE</name>
<feature type="non-terminal residue" evidence="1">
    <location>
        <position position="1"/>
    </location>
</feature>
<comment type="caution">
    <text evidence="1">The sequence shown here is derived from an EMBL/GenBank/DDBJ whole genome shotgun (WGS) entry which is preliminary data.</text>
</comment>
<evidence type="ECO:0000313" key="2">
    <source>
        <dbReference type="Proteomes" id="UP001476798"/>
    </source>
</evidence>
<sequence>EKGLQSHMTTMSSWLANWHLCQSIGILKAPQSSVTMVRVVTSAPPSSTPPNGYSTLTVGGMETSGDIWNSDIRGKVRGIC</sequence>
<reference evidence="1 2" key="1">
    <citation type="submission" date="2021-06" db="EMBL/GenBank/DDBJ databases">
        <authorList>
            <person name="Palmer J.M."/>
        </authorList>
    </citation>
    <scope>NUCLEOTIDE SEQUENCE [LARGE SCALE GENOMIC DNA]</scope>
    <source>
        <strain evidence="1 2">GA_2019</strain>
        <tissue evidence="1">Muscle</tissue>
    </source>
</reference>
<dbReference type="Proteomes" id="UP001476798">
    <property type="component" value="Unassembled WGS sequence"/>
</dbReference>
<accession>A0ABV0N6A1</accession>
<proteinExistence type="predicted"/>
<gene>
    <name evidence="1" type="ORF">GOODEAATRI_033444</name>
</gene>
<evidence type="ECO:0000313" key="1">
    <source>
        <dbReference type="EMBL" id="MEQ2166915.1"/>
    </source>
</evidence>
<keyword evidence="2" id="KW-1185">Reference proteome</keyword>
<organism evidence="1 2">
    <name type="scientific">Goodea atripinnis</name>
    <dbReference type="NCBI Taxonomy" id="208336"/>
    <lineage>
        <taxon>Eukaryota</taxon>
        <taxon>Metazoa</taxon>
        <taxon>Chordata</taxon>
        <taxon>Craniata</taxon>
        <taxon>Vertebrata</taxon>
        <taxon>Euteleostomi</taxon>
        <taxon>Actinopterygii</taxon>
        <taxon>Neopterygii</taxon>
        <taxon>Teleostei</taxon>
        <taxon>Neoteleostei</taxon>
        <taxon>Acanthomorphata</taxon>
        <taxon>Ovalentaria</taxon>
        <taxon>Atherinomorphae</taxon>
        <taxon>Cyprinodontiformes</taxon>
        <taxon>Goodeidae</taxon>
        <taxon>Goodea</taxon>
    </lineage>
</organism>